<dbReference type="PROSITE" id="PS51068">
    <property type="entry name" value="FPG_CAT"/>
    <property type="match status" value="1"/>
</dbReference>
<dbReference type="InterPro" id="IPR035937">
    <property type="entry name" value="FPG_N"/>
</dbReference>
<accession>A0A2M7CHA5</accession>
<gene>
    <name evidence="19" type="ORF">COS38_03795</name>
</gene>
<keyword evidence="11" id="KW-0234">DNA repair</keyword>
<dbReference type="Gene3D" id="3.20.190.10">
    <property type="entry name" value="MutM-like, N-terminal"/>
    <property type="match status" value="1"/>
</dbReference>
<evidence type="ECO:0008006" key="21">
    <source>
        <dbReference type="Google" id="ProtNLM"/>
    </source>
</evidence>
<dbReference type="NCBIfam" id="TIGR00577">
    <property type="entry name" value="fpg"/>
    <property type="match status" value="1"/>
</dbReference>
<comment type="subunit">
    <text evidence="4">Monomer.</text>
</comment>
<dbReference type="SMART" id="SM01232">
    <property type="entry name" value="H2TH"/>
    <property type="match status" value="1"/>
</dbReference>
<keyword evidence="5" id="KW-0479">Metal-binding</keyword>
<keyword evidence="14" id="KW-0326">Glycosidase</keyword>
<dbReference type="InterPro" id="IPR010979">
    <property type="entry name" value="Ribosomal_uS13-like_H2TH"/>
</dbReference>
<comment type="catalytic activity">
    <reaction evidence="1">
        <text>Hydrolysis of DNA containing ring-opened 7-methylguanine residues, releasing 2,6-diamino-4-hydroxy-5-(N-methyl)formamidopyrimidine.</text>
        <dbReference type="EC" id="3.2.2.23"/>
    </reaction>
</comment>
<dbReference type="PROSITE" id="PS51066">
    <property type="entry name" value="ZF_FPG_2"/>
    <property type="match status" value="1"/>
</dbReference>
<evidence type="ECO:0000313" key="20">
    <source>
        <dbReference type="Proteomes" id="UP000229966"/>
    </source>
</evidence>
<keyword evidence="9" id="KW-0862">Zinc</keyword>
<evidence type="ECO:0000256" key="13">
    <source>
        <dbReference type="ARBA" id="ARBA00023268"/>
    </source>
</evidence>
<evidence type="ECO:0000256" key="11">
    <source>
        <dbReference type="ARBA" id="ARBA00023204"/>
    </source>
</evidence>
<dbReference type="GO" id="GO:0003684">
    <property type="term" value="F:damaged DNA binding"/>
    <property type="evidence" value="ECO:0007669"/>
    <property type="project" value="InterPro"/>
</dbReference>
<dbReference type="PANTHER" id="PTHR22993">
    <property type="entry name" value="FORMAMIDOPYRIMIDINE-DNA GLYCOSYLASE"/>
    <property type="match status" value="1"/>
</dbReference>
<dbReference type="InterPro" id="IPR012319">
    <property type="entry name" value="FPG_cat"/>
</dbReference>
<evidence type="ECO:0000256" key="4">
    <source>
        <dbReference type="ARBA" id="ARBA00011245"/>
    </source>
</evidence>
<dbReference type="InterPro" id="IPR010663">
    <property type="entry name" value="Znf_FPG/IleRS"/>
</dbReference>
<dbReference type="GO" id="GO:0034039">
    <property type="term" value="F:8-oxo-7,8-dihydroguanine DNA N-glycosylase activity"/>
    <property type="evidence" value="ECO:0007669"/>
    <property type="project" value="TreeGrafter"/>
</dbReference>
<evidence type="ECO:0000256" key="15">
    <source>
        <dbReference type="ARBA" id="ARBA00044632"/>
    </source>
</evidence>
<evidence type="ECO:0000256" key="12">
    <source>
        <dbReference type="ARBA" id="ARBA00023239"/>
    </source>
</evidence>
<keyword evidence="7 16" id="KW-0863">Zinc-finger</keyword>
<evidence type="ECO:0000256" key="1">
    <source>
        <dbReference type="ARBA" id="ARBA00001668"/>
    </source>
</evidence>
<comment type="cofactor">
    <cofactor evidence="2">
        <name>Zn(2+)</name>
        <dbReference type="ChEBI" id="CHEBI:29105"/>
    </cofactor>
</comment>
<keyword evidence="10" id="KW-0238">DNA-binding</keyword>
<feature type="domain" description="Formamidopyrimidine-DNA glycosylase catalytic" evidence="18">
    <location>
        <begin position="2"/>
        <end position="130"/>
    </location>
</feature>
<comment type="similarity">
    <text evidence="3">Belongs to the FPG family.</text>
</comment>
<evidence type="ECO:0000256" key="14">
    <source>
        <dbReference type="ARBA" id="ARBA00023295"/>
    </source>
</evidence>
<organism evidence="19 20">
    <name type="scientific">Candidatus Berkelbacteria bacterium CG03_land_8_20_14_0_80_40_36</name>
    <dbReference type="NCBI Taxonomy" id="1974509"/>
    <lineage>
        <taxon>Bacteria</taxon>
        <taxon>Candidatus Berkelbacteria</taxon>
    </lineage>
</organism>
<dbReference type="Gene3D" id="1.10.8.50">
    <property type="match status" value="1"/>
</dbReference>
<evidence type="ECO:0000256" key="10">
    <source>
        <dbReference type="ARBA" id="ARBA00023125"/>
    </source>
</evidence>
<evidence type="ECO:0000259" key="17">
    <source>
        <dbReference type="PROSITE" id="PS51066"/>
    </source>
</evidence>
<keyword evidence="13" id="KW-0511">Multifunctional enzyme</keyword>
<proteinExistence type="inferred from homology"/>
<dbReference type="PANTHER" id="PTHR22993:SF9">
    <property type="entry name" value="FORMAMIDOPYRIMIDINE-DNA GLYCOSYLASE"/>
    <property type="match status" value="1"/>
</dbReference>
<evidence type="ECO:0000256" key="2">
    <source>
        <dbReference type="ARBA" id="ARBA00001947"/>
    </source>
</evidence>
<reference evidence="20" key="1">
    <citation type="submission" date="2017-09" db="EMBL/GenBank/DDBJ databases">
        <title>Depth-based differentiation of microbial function through sediment-hosted aquifers and enrichment of novel symbionts in the deep terrestrial subsurface.</title>
        <authorList>
            <person name="Probst A.J."/>
            <person name="Ladd B."/>
            <person name="Jarett J.K."/>
            <person name="Geller-Mcgrath D.E."/>
            <person name="Sieber C.M.K."/>
            <person name="Emerson J.B."/>
            <person name="Anantharaman K."/>
            <person name="Thomas B.C."/>
            <person name="Malmstrom R."/>
            <person name="Stieglmeier M."/>
            <person name="Klingl A."/>
            <person name="Woyke T."/>
            <person name="Ryan C.M."/>
            <person name="Banfield J.F."/>
        </authorList>
    </citation>
    <scope>NUCLEOTIDE SEQUENCE [LARGE SCALE GENOMIC DNA]</scope>
</reference>
<dbReference type="SUPFAM" id="SSF57716">
    <property type="entry name" value="Glucocorticoid receptor-like (DNA-binding domain)"/>
    <property type="match status" value="1"/>
</dbReference>
<dbReference type="SUPFAM" id="SSF46946">
    <property type="entry name" value="S13-like H2TH domain"/>
    <property type="match status" value="1"/>
</dbReference>
<dbReference type="InterPro" id="IPR020629">
    <property type="entry name" value="FPG_Glyclase"/>
</dbReference>
<dbReference type="FunFam" id="1.10.8.50:FF:000003">
    <property type="entry name" value="Formamidopyrimidine-DNA glycosylase"/>
    <property type="match status" value="1"/>
</dbReference>
<dbReference type="GO" id="GO:0008270">
    <property type="term" value="F:zinc ion binding"/>
    <property type="evidence" value="ECO:0007669"/>
    <property type="project" value="UniProtKB-KW"/>
</dbReference>
<evidence type="ECO:0000256" key="9">
    <source>
        <dbReference type="ARBA" id="ARBA00022833"/>
    </source>
</evidence>
<evidence type="ECO:0000256" key="6">
    <source>
        <dbReference type="ARBA" id="ARBA00022763"/>
    </source>
</evidence>
<comment type="caution">
    <text evidence="19">The sequence shown here is derived from an EMBL/GenBank/DDBJ whole genome shotgun (WGS) entry which is preliminary data.</text>
</comment>
<evidence type="ECO:0000256" key="3">
    <source>
        <dbReference type="ARBA" id="ARBA00009409"/>
    </source>
</evidence>
<name>A0A2M7CHA5_9BACT</name>
<evidence type="ECO:0000256" key="8">
    <source>
        <dbReference type="ARBA" id="ARBA00022801"/>
    </source>
</evidence>
<dbReference type="Pfam" id="PF06827">
    <property type="entry name" value="zf-FPG_IleRS"/>
    <property type="match status" value="1"/>
</dbReference>
<evidence type="ECO:0000259" key="18">
    <source>
        <dbReference type="PROSITE" id="PS51068"/>
    </source>
</evidence>
<dbReference type="NCBIfam" id="NF002211">
    <property type="entry name" value="PRK01103.1"/>
    <property type="match status" value="1"/>
</dbReference>
<dbReference type="AlphaFoldDB" id="A0A2M7CHA5"/>
<keyword evidence="8" id="KW-0378">Hydrolase</keyword>
<dbReference type="SUPFAM" id="SSF81624">
    <property type="entry name" value="N-terminal domain of MutM-like DNA repair proteins"/>
    <property type="match status" value="1"/>
</dbReference>
<feature type="domain" description="FPG-type" evidence="17">
    <location>
        <begin position="254"/>
        <end position="288"/>
    </location>
</feature>
<keyword evidence="6" id="KW-0227">DNA damage</keyword>
<evidence type="ECO:0000256" key="16">
    <source>
        <dbReference type="PROSITE-ProRule" id="PRU00391"/>
    </source>
</evidence>
<dbReference type="Proteomes" id="UP000229966">
    <property type="component" value="Unassembled WGS sequence"/>
</dbReference>
<evidence type="ECO:0000256" key="7">
    <source>
        <dbReference type="ARBA" id="ARBA00022771"/>
    </source>
</evidence>
<protein>
    <recommendedName>
        <fullName evidence="21">DNA-formamidopyrimidine glycosylase</fullName>
    </recommendedName>
</protein>
<dbReference type="Pfam" id="PF01149">
    <property type="entry name" value="Fapy_DNA_glyco"/>
    <property type="match status" value="1"/>
</dbReference>
<dbReference type="EMBL" id="PEUM01000112">
    <property type="protein sequence ID" value="PIV25034.1"/>
    <property type="molecule type" value="Genomic_DNA"/>
</dbReference>
<dbReference type="GO" id="GO:0006284">
    <property type="term" value="P:base-excision repair"/>
    <property type="evidence" value="ECO:0007669"/>
    <property type="project" value="InterPro"/>
</dbReference>
<dbReference type="InterPro" id="IPR000214">
    <property type="entry name" value="Znf_DNA_glyclase/AP_lyase"/>
</dbReference>
<dbReference type="GO" id="GO:0140078">
    <property type="term" value="F:class I DNA-(apurinic or apyrimidinic site) endonuclease activity"/>
    <property type="evidence" value="ECO:0007669"/>
    <property type="project" value="UniProtKB-EC"/>
</dbReference>
<dbReference type="InterPro" id="IPR015886">
    <property type="entry name" value="H2TH_FPG"/>
</dbReference>
<evidence type="ECO:0000313" key="19">
    <source>
        <dbReference type="EMBL" id="PIV25034.1"/>
    </source>
</evidence>
<comment type="catalytic activity">
    <reaction evidence="15">
        <text>2'-deoxyribonucleotide-(2'-deoxyribose 5'-phosphate)-2'-deoxyribonucleotide-DNA = a 3'-end 2'-deoxyribonucleotide-(2,3-dehydro-2,3-deoxyribose 5'-phosphate)-DNA + a 5'-end 5'-phospho-2'-deoxyribonucleoside-DNA + H(+)</text>
        <dbReference type="Rhea" id="RHEA:66592"/>
        <dbReference type="Rhea" id="RHEA-COMP:13180"/>
        <dbReference type="Rhea" id="RHEA-COMP:16897"/>
        <dbReference type="Rhea" id="RHEA-COMP:17067"/>
        <dbReference type="ChEBI" id="CHEBI:15378"/>
        <dbReference type="ChEBI" id="CHEBI:136412"/>
        <dbReference type="ChEBI" id="CHEBI:157695"/>
        <dbReference type="ChEBI" id="CHEBI:167181"/>
        <dbReference type="EC" id="4.2.99.18"/>
    </reaction>
</comment>
<evidence type="ECO:0000256" key="5">
    <source>
        <dbReference type="ARBA" id="ARBA00022723"/>
    </source>
</evidence>
<sequence length="288" mass="33169">MPELPEVETIARDLKPLIVGQKIDQIFVLKEKSFIGDARYLIGQKICGISRCGKMIVLELTNKIFLAIHLKMTGQLIYKLKSKNKKVKIVGGHPDKAYQKQTQLPHKYTRVWFLFASGDKLFFNDLRIFGWIKQLSQFELEKEKDKIGFDALSFSGNFKHFQGLIKRYPNRNIKDFLMDQKIIAGIGNIYASEILFDARILPIRKVKKLTKTEQTMLLQSIDKILLKAIKYGGTSSSDYRRPDGSKGGYLDHAFVYAREGERCKKCPAKIKRQKIGQRSAFFCPHCQK</sequence>
<dbReference type="Pfam" id="PF06831">
    <property type="entry name" value="H2TH"/>
    <property type="match status" value="1"/>
</dbReference>
<keyword evidence="12" id="KW-0456">Lyase</keyword>
<dbReference type="SMART" id="SM00898">
    <property type="entry name" value="Fapy_DNA_glyco"/>
    <property type="match status" value="1"/>
</dbReference>
<dbReference type="CDD" id="cd08966">
    <property type="entry name" value="EcFpg-like_N"/>
    <property type="match status" value="1"/>
</dbReference>